<evidence type="ECO:0000256" key="1">
    <source>
        <dbReference type="SAM" id="SignalP"/>
    </source>
</evidence>
<accession>A0A158BZ28</accession>
<dbReference type="PANTHER" id="PTHR37089">
    <property type="entry name" value="PROTEIN U-RELATED"/>
    <property type="match status" value="1"/>
</dbReference>
<reference evidence="3" key="1">
    <citation type="submission" date="2016-01" db="EMBL/GenBank/DDBJ databases">
        <authorList>
            <person name="Peeters C."/>
        </authorList>
    </citation>
    <scope>NUCLEOTIDE SEQUENCE [LARGE SCALE GENOMIC DNA]</scope>
    <source>
        <strain evidence="3">LMG 29318</strain>
    </source>
</reference>
<name>A0A158BZ28_9BURK</name>
<dbReference type="InterPro" id="IPR007893">
    <property type="entry name" value="Spore_coat_U/FanG"/>
</dbReference>
<sequence>MKSTFAKATLVAVMSAAALSVAPGAFAGSKTATFQVSLTVEADCSISANPLNFGSTGVIDSNLDQTTSVSVTCTKNTPYTVALDAGSATGSTIADRELANAGGTAQVKYNLYRDAGHTQVWGQTTGTDVVAGTGNGSAQPITVYGRVPVQSMPAADTYTSTVTATVAF</sequence>
<dbReference type="PANTHER" id="PTHR37089:SF4">
    <property type="entry name" value="EXPORTED PROTEIN"/>
    <property type="match status" value="1"/>
</dbReference>
<dbReference type="EMBL" id="FCOF02000020">
    <property type="protein sequence ID" value="SAK75240.1"/>
    <property type="molecule type" value="Genomic_DNA"/>
</dbReference>
<organism evidence="3 4">
    <name type="scientific">Caballeronia catudaia</name>
    <dbReference type="NCBI Taxonomy" id="1777136"/>
    <lineage>
        <taxon>Bacteria</taxon>
        <taxon>Pseudomonadati</taxon>
        <taxon>Pseudomonadota</taxon>
        <taxon>Betaproteobacteria</taxon>
        <taxon>Burkholderiales</taxon>
        <taxon>Burkholderiaceae</taxon>
        <taxon>Caballeronia</taxon>
    </lineage>
</organism>
<dbReference type="RefSeq" id="WP_061126026.1">
    <property type="nucleotide sequence ID" value="NZ_FCOF02000020.1"/>
</dbReference>
<keyword evidence="4" id="KW-1185">Reference proteome</keyword>
<dbReference type="SMART" id="SM00972">
    <property type="entry name" value="SCPU"/>
    <property type="match status" value="1"/>
</dbReference>
<dbReference type="AlphaFoldDB" id="A0A158BZ28"/>
<protein>
    <submittedName>
        <fullName evidence="3">Secreted pili protein involved in motility and biofilm formation</fullName>
    </submittedName>
</protein>
<feature type="chain" id="PRO_5007622396" evidence="1">
    <location>
        <begin position="28"/>
        <end position="168"/>
    </location>
</feature>
<evidence type="ECO:0000313" key="4">
    <source>
        <dbReference type="Proteomes" id="UP000054870"/>
    </source>
</evidence>
<dbReference type="Proteomes" id="UP000054870">
    <property type="component" value="Unassembled WGS sequence"/>
</dbReference>
<evidence type="ECO:0000259" key="2">
    <source>
        <dbReference type="Pfam" id="PF05229"/>
    </source>
</evidence>
<comment type="caution">
    <text evidence="3">The sequence shown here is derived from an EMBL/GenBank/DDBJ whole genome shotgun (WGS) entry which is preliminary data.</text>
</comment>
<keyword evidence="1" id="KW-0732">Signal</keyword>
<feature type="signal peptide" evidence="1">
    <location>
        <begin position="1"/>
        <end position="27"/>
    </location>
</feature>
<proteinExistence type="predicted"/>
<feature type="domain" description="Spore coat protein U/FanG" evidence="2">
    <location>
        <begin position="31"/>
        <end position="165"/>
    </location>
</feature>
<evidence type="ECO:0000313" key="3">
    <source>
        <dbReference type="EMBL" id="SAK75240.1"/>
    </source>
</evidence>
<dbReference type="InterPro" id="IPR053167">
    <property type="entry name" value="Spore_coat_component"/>
</dbReference>
<dbReference type="OrthoDB" id="6505076at2"/>
<gene>
    <name evidence="3" type="ORF">AWB75_04227</name>
</gene>
<dbReference type="Pfam" id="PF05229">
    <property type="entry name" value="SCPU"/>
    <property type="match status" value="1"/>
</dbReference>